<feature type="compositionally biased region" description="Polar residues" evidence="1">
    <location>
        <begin position="70"/>
        <end position="79"/>
    </location>
</feature>
<reference evidence="2 3" key="1">
    <citation type="journal article" date="2014" name="Int. J. Syst. Evol. Microbiol.">
        <title>Complete genome sequence of Corynebacterium casei LMG S-19264T (=DSM 44701T), isolated from a smear-ripened cheese.</title>
        <authorList>
            <consortium name="US DOE Joint Genome Institute (JGI-PGF)"/>
            <person name="Walter F."/>
            <person name="Albersmeier A."/>
            <person name="Kalinowski J."/>
            <person name="Ruckert C."/>
        </authorList>
    </citation>
    <scope>NUCLEOTIDE SEQUENCE [LARGE SCALE GENOMIC DNA]</scope>
    <source>
        <strain evidence="2 3">CGMCC 1.12976</strain>
    </source>
</reference>
<gene>
    <name evidence="2" type="ORF">GCM10011399_25130</name>
</gene>
<name>A0A917B9K8_9MICO</name>
<organism evidence="2 3">
    <name type="scientific">Subtercola lobariae</name>
    <dbReference type="NCBI Taxonomy" id="1588641"/>
    <lineage>
        <taxon>Bacteria</taxon>
        <taxon>Bacillati</taxon>
        <taxon>Actinomycetota</taxon>
        <taxon>Actinomycetes</taxon>
        <taxon>Micrococcales</taxon>
        <taxon>Microbacteriaceae</taxon>
        <taxon>Subtercola</taxon>
    </lineage>
</organism>
<keyword evidence="3" id="KW-1185">Reference proteome</keyword>
<evidence type="ECO:0000256" key="1">
    <source>
        <dbReference type="SAM" id="MobiDB-lite"/>
    </source>
</evidence>
<sequence length="79" mass="9078">MMLPDADNVEPGLLGDHRLLDRLPHPLYAARYSTSHRVGGYFTKGMNAYLESHGQITPSRRRQFERSDSHSMLLTRQSH</sequence>
<proteinExistence type="predicted"/>
<dbReference type="Proteomes" id="UP000598775">
    <property type="component" value="Unassembled WGS sequence"/>
</dbReference>
<comment type="caution">
    <text evidence="2">The sequence shown here is derived from an EMBL/GenBank/DDBJ whole genome shotgun (WGS) entry which is preliminary data.</text>
</comment>
<feature type="region of interest" description="Disordered" evidence="1">
    <location>
        <begin position="53"/>
        <end position="79"/>
    </location>
</feature>
<protein>
    <submittedName>
        <fullName evidence="2">Uncharacterized protein</fullName>
    </submittedName>
</protein>
<dbReference type="AlphaFoldDB" id="A0A917B9K8"/>
<evidence type="ECO:0000313" key="3">
    <source>
        <dbReference type="Proteomes" id="UP000598775"/>
    </source>
</evidence>
<dbReference type="EMBL" id="BMGP01000004">
    <property type="protein sequence ID" value="GGF30830.1"/>
    <property type="molecule type" value="Genomic_DNA"/>
</dbReference>
<evidence type="ECO:0000313" key="2">
    <source>
        <dbReference type="EMBL" id="GGF30830.1"/>
    </source>
</evidence>
<accession>A0A917B9K8</accession>